<gene>
    <name evidence="1" type="ORF">O181_058810</name>
</gene>
<protein>
    <submittedName>
        <fullName evidence="1">Uncharacterized protein</fullName>
    </submittedName>
</protein>
<evidence type="ECO:0000313" key="1">
    <source>
        <dbReference type="EMBL" id="MBW0519095.1"/>
    </source>
</evidence>
<dbReference type="Proteomes" id="UP000765509">
    <property type="component" value="Unassembled WGS sequence"/>
</dbReference>
<accession>A0A9Q3EHA1</accession>
<sequence>MALTIKSGQPTKAMFPVSICDSYPEHLRVNVALDGSKARTGHADMLTDSRSPKLKTKNFNLAKAYTVRRHDKRLEKRHELIINYKPPIETPNKRKFSSPPSFWLESSSCNNPWGTRVLSCQEIHSSDFHFNSVHEVYRGIKNPSLKKFVETTTSFVQELRDTDGGSMRARLTELDKRWRCLEDIRAERKMPIPIKRYHTLTDYVQFAHKNANFDGPLDQNKRSRLIYDASTIAGNLLFKDFNLDKDENTLLNELWKKWIKLDYSSQTSSSKNSKNDINGFLRKIDFMNKSALLRISRLNELFIEPPFMNQQSLKEVLNSAFKFLADFWKKLDFSNFMKQTKPAATSIHKVFATKFCFPITMNAAAGEVFILWQNEKYQELRLLLNYEKPPAKLLKQALSDKIIQEALYYANFENEIELYAGDFKITPQTK</sequence>
<organism evidence="1 2">
    <name type="scientific">Austropuccinia psidii MF-1</name>
    <dbReference type="NCBI Taxonomy" id="1389203"/>
    <lineage>
        <taxon>Eukaryota</taxon>
        <taxon>Fungi</taxon>
        <taxon>Dikarya</taxon>
        <taxon>Basidiomycota</taxon>
        <taxon>Pucciniomycotina</taxon>
        <taxon>Pucciniomycetes</taxon>
        <taxon>Pucciniales</taxon>
        <taxon>Sphaerophragmiaceae</taxon>
        <taxon>Austropuccinia</taxon>
    </lineage>
</organism>
<dbReference type="AlphaFoldDB" id="A0A9Q3EHA1"/>
<comment type="caution">
    <text evidence="1">The sequence shown here is derived from an EMBL/GenBank/DDBJ whole genome shotgun (WGS) entry which is preliminary data.</text>
</comment>
<name>A0A9Q3EHA1_9BASI</name>
<evidence type="ECO:0000313" key="2">
    <source>
        <dbReference type="Proteomes" id="UP000765509"/>
    </source>
</evidence>
<reference evidence="1" key="1">
    <citation type="submission" date="2021-03" db="EMBL/GenBank/DDBJ databases">
        <title>Draft genome sequence of rust myrtle Austropuccinia psidii MF-1, a brazilian biotype.</title>
        <authorList>
            <person name="Quecine M.C."/>
            <person name="Pachon D.M.R."/>
            <person name="Bonatelli M.L."/>
            <person name="Correr F.H."/>
            <person name="Franceschini L.M."/>
            <person name="Leite T.F."/>
            <person name="Margarido G.R.A."/>
            <person name="Almeida C.A."/>
            <person name="Ferrarezi J.A."/>
            <person name="Labate C.A."/>
        </authorList>
    </citation>
    <scope>NUCLEOTIDE SEQUENCE</scope>
    <source>
        <strain evidence="1">MF-1</strain>
    </source>
</reference>
<proteinExistence type="predicted"/>
<dbReference type="EMBL" id="AVOT02027117">
    <property type="protein sequence ID" value="MBW0519095.1"/>
    <property type="molecule type" value="Genomic_DNA"/>
</dbReference>
<keyword evidence="2" id="KW-1185">Reference proteome</keyword>